<dbReference type="Gene3D" id="3.40.630.30">
    <property type="match status" value="1"/>
</dbReference>
<dbReference type="InterPro" id="IPR016181">
    <property type="entry name" value="Acyl_CoA_acyltransferase"/>
</dbReference>
<dbReference type="Pfam" id="PF13302">
    <property type="entry name" value="Acetyltransf_3"/>
    <property type="match status" value="1"/>
</dbReference>
<protein>
    <submittedName>
        <fullName evidence="2">GNAT family N-acetyltransferase</fullName>
    </submittedName>
</protein>
<dbReference type="PROSITE" id="PS51186">
    <property type="entry name" value="GNAT"/>
    <property type="match status" value="1"/>
</dbReference>
<keyword evidence="3" id="KW-1185">Reference proteome</keyword>
<reference evidence="2" key="1">
    <citation type="submission" date="2022-06" db="EMBL/GenBank/DDBJ databases">
        <authorList>
            <person name="Ping M."/>
        </authorList>
    </citation>
    <scope>NUCLEOTIDE SEQUENCE</scope>
    <source>
        <strain evidence="2">JCM11759T</strain>
    </source>
</reference>
<sequence length="195" mass="21710">MNKPELWLHGDRAGIGPIRSDLLEDYWRWEQRISTIVGYNRQTPQQIATTREIYTSAYESSSERQIKFTVYAVDGPEPLPVGTAMLLLDLGLDVAEYTVAIGASEARGKGVGTEATLLVLDYAFHVTGLECVYLTVLEPNAGAITAYERAGFRCQGMRRNSNKWLGRRVNEIHMDVVPAEFPGPSRVKQQFGADS</sequence>
<dbReference type="Proteomes" id="UP001055940">
    <property type="component" value="Chromosome"/>
</dbReference>
<dbReference type="RefSeq" id="WP_254419120.1">
    <property type="nucleotide sequence ID" value="NZ_BAAAJB010000002.1"/>
</dbReference>
<dbReference type="SUPFAM" id="SSF55729">
    <property type="entry name" value="Acyl-CoA N-acyltransferases (Nat)"/>
    <property type="match status" value="1"/>
</dbReference>
<proteinExistence type="predicted"/>
<dbReference type="PANTHER" id="PTHR43415">
    <property type="entry name" value="SPERMIDINE N(1)-ACETYLTRANSFERASE"/>
    <property type="match status" value="1"/>
</dbReference>
<organism evidence="2 3">
    <name type="scientific">Nocardiopsis exhalans</name>
    <dbReference type="NCBI Taxonomy" id="163604"/>
    <lineage>
        <taxon>Bacteria</taxon>
        <taxon>Bacillati</taxon>
        <taxon>Actinomycetota</taxon>
        <taxon>Actinomycetes</taxon>
        <taxon>Streptosporangiales</taxon>
        <taxon>Nocardiopsidaceae</taxon>
        <taxon>Nocardiopsis</taxon>
    </lineage>
</organism>
<accession>A0ABY5DAA1</accession>
<dbReference type="EMBL" id="CP099837">
    <property type="protein sequence ID" value="USY19978.1"/>
    <property type="molecule type" value="Genomic_DNA"/>
</dbReference>
<evidence type="ECO:0000313" key="2">
    <source>
        <dbReference type="EMBL" id="USY19978.1"/>
    </source>
</evidence>
<dbReference type="PANTHER" id="PTHR43415:SF3">
    <property type="entry name" value="GNAT-FAMILY ACETYLTRANSFERASE"/>
    <property type="match status" value="1"/>
</dbReference>
<name>A0ABY5DAA1_9ACTN</name>
<evidence type="ECO:0000259" key="1">
    <source>
        <dbReference type="PROSITE" id="PS51186"/>
    </source>
</evidence>
<dbReference type="InterPro" id="IPR000182">
    <property type="entry name" value="GNAT_dom"/>
</dbReference>
<evidence type="ECO:0000313" key="3">
    <source>
        <dbReference type="Proteomes" id="UP001055940"/>
    </source>
</evidence>
<gene>
    <name evidence="2" type="ORF">NE857_32950</name>
</gene>
<feature type="domain" description="N-acetyltransferase" evidence="1">
    <location>
        <begin position="13"/>
        <end position="170"/>
    </location>
</feature>